<dbReference type="RefSeq" id="WP_122936336.1">
    <property type="nucleotide sequence ID" value="NZ_JBHSNT010000056.1"/>
</dbReference>
<evidence type="ECO:0000313" key="6">
    <source>
        <dbReference type="EMBL" id="RNB50447.1"/>
    </source>
</evidence>
<dbReference type="SUPFAM" id="SSF56784">
    <property type="entry name" value="HAD-like"/>
    <property type="match status" value="1"/>
</dbReference>
<gene>
    <name evidence="6" type="ORF">EDM22_06915</name>
</gene>
<dbReference type="Gene3D" id="3.40.50.1000">
    <property type="entry name" value="HAD superfamily/HAD-like"/>
    <property type="match status" value="2"/>
</dbReference>
<accession>A0A3M8AIM1</accession>
<keyword evidence="3" id="KW-0479">Metal-binding</keyword>
<dbReference type="NCBIfam" id="TIGR01460">
    <property type="entry name" value="HAD-SF-IIA"/>
    <property type="match status" value="1"/>
</dbReference>
<keyword evidence="6" id="KW-0378">Hydrolase</keyword>
<keyword evidence="4" id="KW-0460">Magnesium</keyword>
<dbReference type="PANTHER" id="PTHR19288">
    <property type="entry name" value="4-NITROPHENYLPHOSPHATASE-RELATED"/>
    <property type="match status" value="1"/>
</dbReference>
<dbReference type="InterPro" id="IPR023214">
    <property type="entry name" value="HAD_sf"/>
</dbReference>
<dbReference type="Pfam" id="PF13242">
    <property type="entry name" value="Hydrolase_like"/>
    <property type="match status" value="1"/>
</dbReference>
<dbReference type="Pfam" id="PF13344">
    <property type="entry name" value="Hydrolase_6"/>
    <property type="match status" value="1"/>
</dbReference>
<evidence type="ECO:0000256" key="3">
    <source>
        <dbReference type="ARBA" id="ARBA00022723"/>
    </source>
</evidence>
<evidence type="ECO:0000256" key="1">
    <source>
        <dbReference type="ARBA" id="ARBA00001946"/>
    </source>
</evidence>
<keyword evidence="7" id="KW-1185">Reference proteome</keyword>
<reference evidence="6 7" key="1">
    <citation type="submission" date="2018-10" db="EMBL/GenBank/DDBJ databases">
        <title>Isolation, diversity and antibacterial activity of antinobacteria from the wheat rhizosphere soil.</title>
        <authorList>
            <person name="Sun T."/>
        </authorList>
    </citation>
    <scope>NUCLEOTIDE SEQUENCE [LARGE SCALE GENOMIC DNA]</scope>
    <source>
        <strain evidence="6 7">SJ-23</strain>
    </source>
</reference>
<comment type="similarity">
    <text evidence="2">Belongs to the HAD-like hydrolase superfamily.</text>
</comment>
<proteinExistence type="inferred from homology"/>
<dbReference type="GO" id="GO:0016791">
    <property type="term" value="F:phosphatase activity"/>
    <property type="evidence" value="ECO:0007669"/>
    <property type="project" value="InterPro"/>
</dbReference>
<dbReference type="InterPro" id="IPR006357">
    <property type="entry name" value="HAD-SF_hydro_IIA"/>
</dbReference>
<evidence type="ECO:0000256" key="2">
    <source>
        <dbReference type="ARBA" id="ARBA00007958"/>
    </source>
</evidence>
<sequence>MAGVLLDLDGVVYVGDALVPGAADTIAWLARNGVPYRYLTNTTSRPRSAIVEQLGRMGITSNPAEVVTPVVAASAWLRREGIERPALFVPDATAAEFAALDTVAASDDERPGAVVIGDLGRGWDFATINRAFRLLMDEPRTPLVALGLTRYWRADDGLRLDTGPFVRALEYATGRAAVVLGKPDAAFYDIAVEDLGLEADEVVMVGDDVRADVGGAQRAGLAGVLVRTGKFSAQDLSGDVVPDAVLDSIADLPGWWARS</sequence>
<evidence type="ECO:0000256" key="5">
    <source>
        <dbReference type="ARBA" id="ARBA00039666"/>
    </source>
</evidence>
<evidence type="ECO:0000256" key="4">
    <source>
        <dbReference type="ARBA" id="ARBA00022842"/>
    </source>
</evidence>
<dbReference type="InterPro" id="IPR006355">
    <property type="entry name" value="LHPP/HDHD2"/>
</dbReference>
<dbReference type="InterPro" id="IPR036412">
    <property type="entry name" value="HAD-like_sf"/>
</dbReference>
<dbReference type="AlphaFoldDB" id="A0A3M8AIM1"/>
<dbReference type="OrthoDB" id="148966at2"/>
<organism evidence="6 7">
    <name type="scientific">Agromyces tardus</name>
    <dbReference type="NCBI Taxonomy" id="2583849"/>
    <lineage>
        <taxon>Bacteria</taxon>
        <taxon>Bacillati</taxon>
        <taxon>Actinomycetota</taxon>
        <taxon>Actinomycetes</taxon>
        <taxon>Micrococcales</taxon>
        <taxon>Microbacteriaceae</taxon>
        <taxon>Agromyces</taxon>
    </lineage>
</organism>
<protein>
    <recommendedName>
        <fullName evidence="5">Haloacid dehalogenase-like hydrolase domain-containing protein 2</fullName>
    </recommendedName>
</protein>
<name>A0A3M8AIM1_9MICO</name>
<dbReference type="NCBIfam" id="TIGR01458">
    <property type="entry name" value="HAD-SF-IIA-hyp3"/>
    <property type="match status" value="1"/>
</dbReference>
<dbReference type="EMBL" id="RHHB01000008">
    <property type="protein sequence ID" value="RNB50447.1"/>
    <property type="molecule type" value="Genomic_DNA"/>
</dbReference>
<evidence type="ECO:0000313" key="7">
    <source>
        <dbReference type="Proteomes" id="UP000275048"/>
    </source>
</evidence>
<dbReference type="GO" id="GO:0046872">
    <property type="term" value="F:metal ion binding"/>
    <property type="evidence" value="ECO:0007669"/>
    <property type="project" value="UniProtKB-KW"/>
</dbReference>
<dbReference type="Proteomes" id="UP000275048">
    <property type="component" value="Unassembled WGS sequence"/>
</dbReference>
<dbReference type="GO" id="GO:0005737">
    <property type="term" value="C:cytoplasm"/>
    <property type="evidence" value="ECO:0007669"/>
    <property type="project" value="TreeGrafter"/>
</dbReference>
<comment type="caution">
    <text evidence="6">The sequence shown here is derived from an EMBL/GenBank/DDBJ whole genome shotgun (WGS) entry which is preliminary data.</text>
</comment>
<comment type="cofactor">
    <cofactor evidence="1">
        <name>Mg(2+)</name>
        <dbReference type="ChEBI" id="CHEBI:18420"/>
    </cofactor>
</comment>
<dbReference type="PANTHER" id="PTHR19288:SF46">
    <property type="entry name" value="HALOACID DEHALOGENASE-LIKE HYDROLASE DOMAIN-CONTAINING PROTEIN 2"/>
    <property type="match status" value="1"/>
</dbReference>